<keyword evidence="7" id="KW-0963">Cytoplasm</keyword>
<reference evidence="8" key="2">
    <citation type="journal article" date="2021" name="Microbiome">
        <title>Successional dynamics and alternative stable states in a saline activated sludge microbial community over 9 years.</title>
        <authorList>
            <person name="Wang Y."/>
            <person name="Ye J."/>
            <person name="Ju F."/>
            <person name="Liu L."/>
            <person name="Boyd J.A."/>
            <person name="Deng Y."/>
            <person name="Parks D.H."/>
            <person name="Jiang X."/>
            <person name="Yin X."/>
            <person name="Woodcroft B.J."/>
            <person name="Tyson G.W."/>
            <person name="Hugenholtz P."/>
            <person name="Polz M.F."/>
            <person name="Zhang T."/>
        </authorList>
    </citation>
    <scope>NUCLEOTIDE SEQUENCE</scope>
    <source>
        <strain evidence="8">HKST-UBA02</strain>
    </source>
</reference>
<keyword evidence="7" id="KW-0460">Magnesium</keyword>
<dbReference type="PANTHER" id="PTHR21087">
    <property type="entry name" value="SHIKIMATE KINASE"/>
    <property type="match status" value="1"/>
</dbReference>
<dbReference type="EMBL" id="JAGQHS010000031">
    <property type="protein sequence ID" value="MCA9755761.1"/>
    <property type="molecule type" value="Genomic_DNA"/>
</dbReference>
<keyword evidence="5 7" id="KW-0067">ATP-binding</keyword>
<dbReference type="GO" id="GO:0005829">
    <property type="term" value="C:cytosol"/>
    <property type="evidence" value="ECO:0007669"/>
    <property type="project" value="TreeGrafter"/>
</dbReference>
<keyword evidence="3 7" id="KW-0547">Nucleotide-binding</keyword>
<reference evidence="8" key="1">
    <citation type="submission" date="2020-04" db="EMBL/GenBank/DDBJ databases">
        <authorList>
            <person name="Zhang T."/>
        </authorList>
    </citation>
    <scope>NUCLEOTIDE SEQUENCE</scope>
    <source>
        <strain evidence="8">HKST-UBA02</strain>
    </source>
</reference>
<feature type="binding site" evidence="7">
    <location>
        <position position="82"/>
    </location>
    <ligand>
        <name>substrate</name>
    </ligand>
</feature>
<dbReference type="GO" id="GO:0000287">
    <property type="term" value="F:magnesium ion binding"/>
    <property type="evidence" value="ECO:0007669"/>
    <property type="project" value="UniProtKB-UniRule"/>
</dbReference>
<evidence type="ECO:0000256" key="6">
    <source>
        <dbReference type="ARBA" id="ARBA00023141"/>
    </source>
</evidence>
<evidence type="ECO:0000256" key="5">
    <source>
        <dbReference type="ARBA" id="ARBA00022840"/>
    </source>
</evidence>
<keyword evidence="4 7" id="KW-0418">Kinase</keyword>
<comment type="caution">
    <text evidence="8">The sequence shown here is derived from an EMBL/GenBank/DDBJ whole genome shotgun (WGS) entry which is preliminary data.</text>
</comment>
<comment type="subcellular location">
    <subcellularLocation>
        <location evidence="7">Cytoplasm</location>
    </subcellularLocation>
</comment>
<dbReference type="Pfam" id="PF01202">
    <property type="entry name" value="SKI"/>
    <property type="match status" value="1"/>
</dbReference>
<dbReference type="GO" id="GO:0009073">
    <property type="term" value="P:aromatic amino acid family biosynthetic process"/>
    <property type="evidence" value="ECO:0007669"/>
    <property type="project" value="UniProtKB-KW"/>
</dbReference>
<organism evidence="8 9">
    <name type="scientific">Eiseniibacteriota bacterium</name>
    <dbReference type="NCBI Taxonomy" id="2212470"/>
    <lineage>
        <taxon>Bacteria</taxon>
        <taxon>Candidatus Eiseniibacteriota</taxon>
    </lineage>
</organism>
<dbReference type="InterPro" id="IPR031322">
    <property type="entry name" value="Shikimate/glucono_kinase"/>
</dbReference>
<evidence type="ECO:0000256" key="3">
    <source>
        <dbReference type="ARBA" id="ARBA00022741"/>
    </source>
</evidence>
<dbReference type="InterPro" id="IPR027417">
    <property type="entry name" value="P-loop_NTPase"/>
</dbReference>
<dbReference type="Proteomes" id="UP000739538">
    <property type="component" value="Unassembled WGS sequence"/>
</dbReference>
<feature type="binding site" evidence="7">
    <location>
        <position position="36"/>
    </location>
    <ligand>
        <name>substrate</name>
    </ligand>
</feature>
<comment type="cofactor">
    <cofactor evidence="7">
        <name>Mg(2+)</name>
        <dbReference type="ChEBI" id="CHEBI:18420"/>
    </cofactor>
    <text evidence="7">Binds 1 Mg(2+) ion per subunit.</text>
</comment>
<sequence length="177" mass="19661">MLAPKNIALIGFMAAGKTHVGRRLGERTGMPFVDIDLLIMELEQNTVEEIFRVKGEPYFRGIESRLLGELCRGSGQIIGCGGGTILAEENRRTLAQRCETVWLRVSEAQVLRRLEDPDAPRRPLLEGLDATRVVHDLLQAREPYYAQADHVVETDGRTVEAVAEEIVVRLGLAAADR</sequence>
<feature type="binding site" evidence="7">
    <location>
        <position position="157"/>
    </location>
    <ligand>
        <name>ATP</name>
        <dbReference type="ChEBI" id="CHEBI:30616"/>
    </ligand>
</feature>
<evidence type="ECO:0000256" key="1">
    <source>
        <dbReference type="ARBA" id="ARBA00022605"/>
    </source>
</evidence>
<dbReference type="HAMAP" id="MF_00109">
    <property type="entry name" value="Shikimate_kinase"/>
    <property type="match status" value="1"/>
</dbReference>
<evidence type="ECO:0000313" key="8">
    <source>
        <dbReference type="EMBL" id="MCA9755761.1"/>
    </source>
</evidence>
<comment type="pathway">
    <text evidence="7">Metabolic intermediate biosynthesis; chorismate biosynthesis; chorismate from D-erythrose 4-phosphate and phosphoenolpyruvate: step 5/7.</text>
</comment>
<comment type="subunit">
    <text evidence="7">Monomer.</text>
</comment>
<feature type="binding site" evidence="7">
    <location>
        <position position="141"/>
    </location>
    <ligand>
        <name>substrate</name>
    </ligand>
</feature>
<accession>A0A956NCG6</accession>
<comment type="catalytic activity">
    <reaction evidence="7">
        <text>shikimate + ATP = 3-phosphoshikimate + ADP + H(+)</text>
        <dbReference type="Rhea" id="RHEA:13121"/>
        <dbReference type="ChEBI" id="CHEBI:15378"/>
        <dbReference type="ChEBI" id="CHEBI:30616"/>
        <dbReference type="ChEBI" id="CHEBI:36208"/>
        <dbReference type="ChEBI" id="CHEBI:145989"/>
        <dbReference type="ChEBI" id="CHEBI:456216"/>
        <dbReference type="EC" id="2.7.1.71"/>
    </reaction>
</comment>
<feature type="binding site" evidence="7">
    <location>
        <position position="122"/>
    </location>
    <ligand>
        <name>ATP</name>
        <dbReference type="ChEBI" id="CHEBI:30616"/>
    </ligand>
</feature>
<comment type="similarity">
    <text evidence="7">Belongs to the shikimate kinase family.</text>
</comment>
<comment type="function">
    <text evidence="7">Catalyzes the specific phosphorylation of the 3-hydroxyl group of shikimic acid using ATP as a cosubstrate.</text>
</comment>
<dbReference type="InterPro" id="IPR000623">
    <property type="entry name" value="Shikimate_kinase/TSH1"/>
</dbReference>
<name>A0A956NCG6_UNCEI</name>
<gene>
    <name evidence="7" type="primary">aroK</name>
    <name evidence="8" type="ORF">KDA27_08170</name>
</gene>
<dbReference type="PRINTS" id="PR01100">
    <property type="entry name" value="SHIKIMTKNASE"/>
</dbReference>
<proteinExistence type="inferred from homology"/>
<dbReference type="PANTHER" id="PTHR21087:SF16">
    <property type="entry name" value="SHIKIMATE KINASE 1, CHLOROPLASTIC"/>
    <property type="match status" value="1"/>
</dbReference>
<dbReference type="GO" id="GO:0005524">
    <property type="term" value="F:ATP binding"/>
    <property type="evidence" value="ECO:0007669"/>
    <property type="project" value="UniProtKB-UniRule"/>
</dbReference>
<dbReference type="GO" id="GO:0004765">
    <property type="term" value="F:shikimate kinase activity"/>
    <property type="evidence" value="ECO:0007669"/>
    <property type="project" value="UniProtKB-UniRule"/>
</dbReference>
<dbReference type="GO" id="GO:0008652">
    <property type="term" value="P:amino acid biosynthetic process"/>
    <property type="evidence" value="ECO:0007669"/>
    <property type="project" value="UniProtKB-KW"/>
</dbReference>
<evidence type="ECO:0000256" key="7">
    <source>
        <dbReference type="HAMAP-Rule" id="MF_00109"/>
    </source>
</evidence>
<dbReference type="SUPFAM" id="SSF52540">
    <property type="entry name" value="P-loop containing nucleoside triphosphate hydrolases"/>
    <property type="match status" value="1"/>
</dbReference>
<protein>
    <recommendedName>
        <fullName evidence="7">Shikimate kinase</fullName>
        <shortName evidence="7">SK</shortName>
        <ecNumber evidence="7">2.7.1.71</ecNumber>
    </recommendedName>
</protein>
<dbReference type="Gene3D" id="3.40.50.300">
    <property type="entry name" value="P-loop containing nucleotide triphosphate hydrolases"/>
    <property type="match status" value="1"/>
</dbReference>
<keyword evidence="1 7" id="KW-0028">Amino-acid biosynthesis</keyword>
<dbReference type="EC" id="2.7.1.71" evidence="7"/>
<keyword evidence="7" id="KW-0479">Metal-binding</keyword>
<dbReference type="AlphaFoldDB" id="A0A956NCG6"/>
<feature type="binding site" evidence="7">
    <location>
        <begin position="14"/>
        <end position="19"/>
    </location>
    <ligand>
        <name>ATP</name>
        <dbReference type="ChEBI" id="CHEBI:30616"/>
    </ligand>
</feature>
<feature type="binding site" evidence="7">
    <location>
        <position position="60"/>
    </location>
    <ligand>
        <name>substrate</name>
    </ligand>
</feature>
<dbReference type="GO" id="GO:0009423">
    <property type="term" value="P:chorismate biosynthetic process"/>
    <property type="evidence" value="ECO:0007669"/>
    <property type="project" value="UniProtKB-UniRule"/>
</dbReference>
<keyword evidence="6 7" id="KW-0057">Aromatic amino acid biosynthesis</keyword>
<evidence type="ECO:0000256" key="4">
    <source>
        <dbReference type="ARBA" id="ARBA00022777"/>
    </source>
</evidence>
<evidence type="ECO:0000313" key="9">
    <source>
        <dbReference type="Proteomes" id="UP000739538"/>
    </source>
</evidence>
<keyword evidence="2 7" id="KW-0808">Transferase</keyword>
<evidence type="ECO:0000256" key="2">
    <source>
        <dbReference type="ARBA" id="ARBA00022679"/>
    </source>
</evidence>
<dbReference type="CDD" id="cd00464">
    <property type="entry name" value="SK"/>
    <property type="match status" value="1"/>
</dbReference>
<feature type="binding site" evidence="7">
    <location>
        <position position="18"/>
    </location>
    <ligand>
        <name>Mg(2+)</name>
        <dbReference type="ChEBI" id="CHEBI:18420"/>
    </ligand>
</feature>